<evidence type="ECO:0000313" key="2">
    <source>
        <dbReference type="Proteomes" id="UP000597138"/>
    </source>
</evidence>
<reference evidence="2" key="1">
    <citation type="journal article" date="2019" name="Int. J. Syst. Evol. Microbiol.">
        <title>The Global Catalogue of Microorganisms (GCM) 10K type strain sequencing project: providing services to taxonomists for standard genome sequencing and annotation.</title>
        <authorList>
            <consortium name="The Broad Institute Genomics Platform"/>
            <consortium name="The Broad Institute Genome Sequencing Center for Infectious Disease"/>
            <person name="Wu L."/>
            <person name="Ma J."/>
        </authorList>
    </citation>
    <scope>NUCLEOTIDE SEQUENCE [LARGE SCALE GENOMIC DNA]</scope>
    <source>
        <strain evidence="2">CGMCC 1.11013</strain>
    </source>
</reference>
<proteinExistence type="predicted"/>
<dbReference type="Proteomes" id="UP000597138">
    <property type="component" value="Unassembled WGS sequence"/>
</dbReference>
<protein>
    <submittedName>
        <fullName evidence="1">Uncharacterized protein</fullName>
    </submittedName>
</protein>
<accession>A0ABQ1R9P0</accession>
<dbReference type="EMBL" id="BMEG01000002">
    <property type="protein sequence ID" value="GGD63085.1"/>
    <property type="molecule type" value="Genomic_DNA"/>
</dbReference>
<organism evidence="1 2">
    <name type="scientific">Caballeronia grimmiae</name>
    <dbReference type="NCBI Taxonomy" id="1071679"/>
    <lineage>
        <taxon>Bacteria</taxon>
        <taxon>Pseudomonadati</taxon>
        <taxon>Pseudomonadota</taxon>
        <taxon>Betaproteobacteria</taxon>
        <taxon>Burkholderiales</taxon>
        <taxon>Burkholderiaceae</taxon>
        <taxon>Caballeronia</taxon>
    </lineage>
</organism>
<sequence length="71" mass="7906">MIRHTPTFRAHAEALDALGRSKTPTTALLHRACATFAQMVAEIERMPVKVSVGQTVIARTNDEVRFSVQRD</sequence>
<name>A0ABQ1R9P0_9BURK</name>
<evidence type="ECO:0000313" key="1">
    <source>
        <dbReference type="EMBL" id="GGD63085.1"/>
    </source>
</evidence>
<gene>
    <name evidence="1" type="ORF">GCM10010985_16480</name>
</gene>
<keyword evidence="2" id="KW-1185">Reference proteome</keyword>
<comment type="caution">
    <text evidence="1">The sequence shown here is derived from an EMBL/GenBank/DDBJ whole genome shotgun (WGS) entry which is preliminary data.</text>
</comment>